<organism evidence="1 2">
    <name type="scientific">Spiromyces aspiralis</name>
    <dbReference type="NCBI Taxonomy" id="68401"/>
    <lineage>
        <taxon>Eukaryota</taxon>
        <taxon>Fungi</taxon>
        <taxon>Fungi incertae sedis</taxon>
        <taxon>Zoopagomycota</taxon>
        <taxon>Kickxellomycotina</taxon>
        <taxon>Kickxellomycetes</taxon>
        <taxon>Kickxellales</taxon>
        <taxon>Kickxellaceae</taxon>
        <taxon>Spiromyces</taxon>
    </lineage>
</organism>
<dbReference type="EMBL" id="JAMZIH010000029">
    <property type="protein sequence ID" value="KAJ1680162.1"/>
    <property type="molecule type" value="Genomic_DNA"/>
</dbReference>
<accession>A0ACC1HV49</accession>
<reference evidence="1" key="1">
    <citation type="submission" date="2022-06" db="EMBL/GenBank/DDBJ databases">
        <title>Phylogenomic reconstructions and comparative analyses of Kickxellomycotina fungi.</title>
        <authorList>
            <person name="Reynolds N.K."/>
            <person name="Stajich J.E."/>
            <person name="Barry K."/>
            <person name="Grigoriev I.V."/>
            <person name="Crous P."/>
            <person name="Smith M.E."/>
        </authorList>
    </citation>
    <scope>NUCLEOTIDE SEQUENCE</scope>
    <source>
        <strain evidence="1">RSA 2271</strain>
    </source>
</reference>
<dbReference type="EC" id="6.1.1.14" evidence="1"/>
<keyword evidence="2" id="KW-1185">Reference proteome</keyword>
<sequence length="677" mass="75811">MTAAPGLIKKGDAESFDRAALEALLTKRFFFAPSFEIYGGVAGLYDYGPTGNALLQNLVQHWRQHFVIEENMLEVDCSIMTPADVLKTSGHVDKFSDYMVRDSKDPGSIFRADHLVEAVLEARLKGDAIARAQESHGSLADKIDDLSVNDKKNKKKAGKKAPGEVEPKRLDDAVIEEYKNILAQIDNYDGKGLAALITKYDIRNPETGNPVTEPVEFNLMFSSSIGPTGQLQGYLRPETAQGQFLNFGRLLDFNNNKLPFASAMVGRAFRNEISPRSGLLRVREFTMAEIEHFVDPEKKDHPRFNEVKHLVLPFLDKGTQTSGSTEPTLISIEQAVASGTVANQTLGYFIGRIYLYLVAVGINPNRLRFRQHLQNEMAHYACDCWDAEIHTSYGWIECVGCADRSAYDLTVHSKRTKQDLSVSENLREPRIYDKWVVEINKKKFGPQFKKDAKVVTDYLESRTECELEDLAAKMAANGGSATFIVPDGREFTVNGDLVEIKKVTVKEHIRKYTPNVIEPSFGIGRILYSLLEHSYYTRPEDVQRGVMGFSPLVAPFKCLVLPLSNHTSFESPLLEIARQLRRLGVPARIDDSASASIGRRYARNDELGTPFAITVDFQTVDDGTVTLRERDSTKQIRGPRDEIILLVKQLVDGVISWDNATTKYPLVNTATSDDERD</sequence>
<keyword evidence="1" id="KW-0436">Ligase</keyword>
<proteinExistence type="predicted"/>
<dbReference type="Proteomes" id="UP001145114">
    <property type="component" value="Unassembled WGS sequence"/>
</dbReference>
<gene>
    <name evidence="1" type="primary">GRS1</name>
    <name evidence="1" type="ORF">EV182_000555</name>
</gene>
<comment type="caution">
    <text evidence="1">The sequence shown here is derived from an EMBL/GenBank/DDBJ whole genome shotgun (WGS) entry which is preliminary data.</text>
</comment>
<evidence type="ECO:0000313" key="1">
    <source>
        <dbReference type="EMBL" id="KAJ1680162.1"/>
    </source>
</evidence>
<protein>
    <submittedName>
        <fullName evidence="1">Glycine--tRNA ligase 1, mitochondrial</fullName>
        <ecNumber evidence="1">6.1.1.14</ecNumber>
    </submittedName>
</protein>
<name>A0ACC1HV49_9FUNG</name>
<evidence type="ECO:0000313" key="2">
    <source>
        <dbReference type="Proteomes" id="UP001145114"/>
    </source>
</evidence>